<keyword evidence="4" id="KW-0472">Membrane</keyword>
<comment type="subcellular location">
    <subcellularLocation>
        <location evidence="1">Membrane</location>
    </subcellularLocation>
</comment>
<dbReference type="GO" id="GO:0016020">
    <property type="term" value="C:membrane"/>
    <property type="evidence" value="ECO:0007669"/>
    <property type="project" value="UniProtKB-SubCell"/>
</dbReference>
<organism evidence="6 7">
    <name type="scientific">Plectus sambesii</name>
    <dbReference type="NCBI Taxonomy" id="2011161"/>
    <lineage>
        <taxon>Eukaryota</taxon>
        <taxon>Metazoa</taxon>
        <taxon>Ecdysozoa</taxon>
        <taxon>Nematoda</taxon>
        <taxon>Chromadorea</taxon>
        <taxon>Plectida</taxon>
        <taxon>Plectina</taxon>
        <taxon>Plectoidea</taxon>
        <taxon>Plectidae</taxon>
        <taxon>Plectus</taxon>
    </lineage>
</organism>
<evidence type="ECO:0000313" key="7">
    <source>
        <dbReference type="WBParaSite" id="PSAMB.scaffold757size41823.g8436.t1"/>
    </source>
</evidence>
<dbReference type="PANTHER" id="PTHR44755">
    <property type="entry name" value="NATRIURETIC PEPTIDE RECEPTOR 3-RELATED"/>
    <property type="match status" value="1"/>
</dbReference>
<dbReference type="AlphaFoldDB" id="A0A914XDV9"/>
<dbReference type="InterPro" id="IPR052612">
    <property type="entry name" value="ANP_Clearance_Receptor"/>
</dbReference>
<reference evidence="7" key="1">
    <citation type="submission" date="2022-11" db="UniProtKB">
        <authorList>
            <consortium name="WormBaseParasite"/>
        </authorList>
    </citation>
    <scope>IDENTIFICATION</scope>
</reference>
<evidence type="ECO:0000256" key="2">
    <source>
        <dbReference type="ARBA" id="ARBA00022692"/>
    </source>
</evidence>
<dbReference type="SUPFAM" id="SSF53822">
    <property type="entry name" value="Periplasmic binding protein-like I"/>
    <property type="match status" value="1"/>
</dbReference>
<dbReference type="InterPro" id="IPR001828">
    <property type="entry name" value="ANF_lig-bd_rcpt"/>
</dbReference>
<keyword evidence="6" id="KW-1185">Reference proteome</keyword>
<evidence type="ECO:0000259" key="5">
    <source>
        <dbReference type="Pfam" id="PF01094"/>
    </source>
</evidence>
<sequence length="631" mass="69139">MAVMRLGRVLAVGCSTAVFIQSNLLVLFSIVYGAQSTADSRRAVTFKPPVYVLVPLPDQPGDKITNPFRLTSLAARPVVDIAAQDVYRKRLIADGSMEFSFRDSKLSDSVGPNLAVEALCENRLDVIIGYAYVYSLAPVARMSSTWKHGESVGVPVITTIGLVSTLNSRDEYKLLTRMMGSYKVMSQALAELYKTYRWVHYSYVFHDLRASRSNPNAPYGECYFQMESVQSELERQVGHIDHNYFIFDQHNITRASLAEHLRKASMLGNAGSPGAFACPQSADSVLPLVPGHPFFGRFDFVLPAPLPCSAIILPSCASKNVVSLLRWRPCRVSGLRSGLVVRRERISAEPGDDHLRRAETDRSDCGAWAATGTCAVQLNKQLQSTYGWSRRENAQGRIVAHTTHRGCAQPHTVRRRCWPRHVCVCVCVWAPTAVEAPPVSQSVDPFNRLSLSARPDHGTAGRSLLMRPAPCVTPATTLARTARKRPNTTPAVATNCVAACIPLFDDRACSAGAALSRRRITVAVARSPSSSPPPPSTRTSQPAVATSFAVALSRVVFGERRRTTAASHHGFNVVCWPAGARRTERGIAVTSVSVVVHLYQRRRQDRLRPPLSHIAAVNSPRCAVCAFTRAR</sequence>
<dbReference type="GO" id="GO:0017046">
    <property type="term" value="F:peptide hormone binding"/>
    <property type="evidence" value="ECO:0007669"/>
    <property type="project" value="TreeGrafter"/>
</dbReference>
<dbReference type="InterPro" id="IPR028082">
    <property type="entry name" value="Peripla_BP_I"/>
</dbReference>
<evidence type="ECO:0000256" key="1">
    <source>
        <dbReference type="ARBA" id="ARBA00004370"/>
    </source>
</evidence>
<keyword evidence="3" id="KW-1133">Transmembrane helix</keyword>
<name>A0A914XDV9_9BILA</name>
<accession>A0A914XDV9</accession>
<dbReference type="Pfam" id="PF01094">
    <property type="entry name" value="ANF_receptor"/>
    <property type="match status" value="1"/>
</dbReference>
<dbReference type="PANTHER" id="PTHR44755:SF10">
    <property type="entry name" value="RECEPTOR LIGAND BINDING REGION DOMAIN-CONTAINING PROTEIN"/>
    <property type="match status" value="1"/>
</dbReference>
<dbReference type="WBParaSite" id="PSAMB.scaffold757size41823.g8436.t1">
    <property type="protein sequence ID" value="PSAMB.scaffold757size41823.g8436.t1"/>
    <property type="gene ID" value="PSAMB.scaffold757size41823.g8436"/>
</dbReference>
<feature type="domain" description="Receptor ligand binding region" evidence="5">
    <location>
        <begin position="76"/>
        <end position="206"/>
    </location>
</feature>
<proteinExistence type="predicted"/>
<dbReference type="GO" id="GO:0038023">
    <property type="term" value="F:signaling receptor activity"/>
    <property type="evidence" value="ECO:0007669"/>
    <property type="project" value="TreeGrafter"/>
</dbReference>
<evidence type="ECO:0000256" key="4">
    <source>
        <dbReference type="ARBA" id="ARBA00023136"/>
    </source>
</evidence>
<keyword evidence="2" id="KW-0812">Transmembrane</keyword>
<dbReference type="Gene3D" id="3.40.50.2300">
    <property type="match status" value="1"/>
</dbReference>
<protein>
    <submittedName>
        <fullName evidence="7">Receptor ligand binding region domain-containing protein</fullName>
    </submittedName>
</protein>
<evidence type="ECO:0000313" key="6">
    <source>
        <dbReference type="Proteomes" id="UP000887566"/>
    </source>
</evidence>
<dbReference type="GO" id="GO:0007165">
    <property type="term" value="P:signal transduction"/>
    <property type="evidence" value="ECO:0007669"/>
    <property type="project" value="TreeGrafter"/>
</dbReference>
<dbReference type="Proteomes" id="UP000887566">
    <property type="component" value="Unplaced"/>
</dbReference>
<evidence type="ECO:0000256" key="3">
    <source>
        <dbReference type="ARBA" id="ARBA00022989"/>
    </source>
</evidence>